<proteinExistence type="predicted"/>
<dbReference type="RefSeq" id="WP_095655820.1">
    <property type="nucleotide sequence ID" value="NZ_NPOA01000008.1"/>
</dbReference>
<dbReference type="EMBL" id="NPOA01000008">
    <property type="protein sequence ID" value="PAV29148.1"/>
    <property type="molecule type" value="Genomic_DNA"/>
</dbReference>
<sequence>MHKLNQYVQEKKAKIKKVRQLEHYLDRGTYEFDNELRVLFNKTENNSPILDSSFDTHNFDQKWSPQLEEGKLLLCCSENSWMIGAS</sequence>
<dbReference type="Proteomes" id="UP000218887">
    <property type="component" value="Unassembled WGS sequence"/>
</dbReference>
<reference evidence="1 2" key="1">
    <citation type="submission" date="2017-08" db="EMBL/GenBank/DDBJ databases">
        <title>Virgibacillus indicus sp. nov. and Virgibacillus profoundi sp. nov, two moderately halophilic bacteria isolated from marine sediment by using the Microfluidic Streak Plate.</title>
        <authorList>
            <person name="Xu B."/>
            <person name="Hu B."/>
            <person name="Wang J."/>
            <person name="Zhu Y."/>
            <person name="Huang L."/>
            <person name="Du W."/>
            <person name="Huang Y."/>
        </authorList>
    </citation>
    <scope>NUCLEOTIDE SEQUENCE [LARGE SCALE GENOMIC DNA]</scope>
    <source>
        <strain evidence="1 2">IO3-P3-H5</strain>
    </source>
</reference>
<evidence type="ECO:0000313" key="2">
    <source>
        <dbReference type="Proteomes" id="UP000218887"/>
    </source>
</evidence>
<protein>
    <submittedName>
        <fullName evidence="1">Uncharacterized protein</fullName>
    </submittedName>
</protein>
<keyword evidence="2" id="KW-1185">Reference proteome</keyword>
<comment type="caution">
    <text evidence="1">The sequence shown here is derived from an EMBL/GenBank/DDBJ whole genome shotgun (WGS) entry which is preliminary data.</text>
</comment>
<name>A0A2A2ICQ2_9BACI</name>
<dbReference type="AlphaFoldDB" id="A0A2A2ICQ2"/>
<accession>A0A2A2ICQ2</accession>
<gene>
    <name evidence="1" type="ORF">CIL05_12155</name>
</gene>
<evidence type="ECO:0000313" key="1">
    <source>
        <dbReference type="EMBL" id="PAV29148.1"/>
    </source>
</evidence>
<organism evidence="1 2">
    <name type="scientific">Virgibacillus profundi</name>
    <dbReference type="NCBI Taxonomy" id="2024555"/>
    <lineage>
        <taxon>Bacteria</taxon>
        <taxon>Bacillati</taxon>
        <taxon>Bacillota</taxon>
        <taxon>Bacilli</taxon>
        <taxon>Bacillales</taxon>
        <taxon>Bacillaceae</taxon>
        <taxon>Virgibacillus</taxon>
    </lineage>
</organism>